<reference evidence="2" key="1">
    <citation type="submission" date="2014-12" db="EMBL/GenBank/DDBJ databases">
        <title>Insight into the proteome of Arion vulgaris.</title>
        <authorList>
            <person name="Aradska J."/>
            <person name="Bulat T."/>
            <person name="Smidak R."/>
            <person name="Sarate P."/>
            <person name="Gangsoo J."/>
            <person name="Sialana F."/>
            <person name="Bilban M."/>
            <person name="Lubec G."/>
        </authorList>
    </citation>
    <scope>NUCLEOTIDE SEQUENCE</scope>
    <source>
        <tissue evidence="2">Skin</tissue>
    </source>
</reference>
<gene>
    <name evidence="2" type="primary">ORF104210</name>
</gene>
<evidence type="ECO:0000259" key="1">
    <source>
        <dbReference type="PROSITE" id="PS50879"/>
    </source>
</evidence>
<dbReference type="PROSITE" id="PS50879">
    <property type="entry name" value="RNASE_H_1"/>
    <property type="match status" value="1"/>
</dbReference>
<dbReference type="SUPFAM" id="SSF53098">
    <property type="entry name" value="Ribonuclease H-like"/>
    <property type="match status" value="1"/>
</dbReference>
<dbReference type="InterPro" id="IPR036397">
    <property type="entry name" value="RNaseH_sf"/>
</dbReference>
<sequence length="51" mass="5796">MWRLVHELLQASKIQRITFIFVLGHMGVNGNDRADILAKSATIQLTFRTPS</sequence>
<dbReference type="GO" id="GO:0004523">
    <property type="term" value="F:RNA-DNA hybrid ribonuclease activity"/>
    <property type="evidence" value="ECO:0007669"/>
    <property type="project" value="InterPro"/>
</dbReference>
<protein>
    <recommendedName>
        <fullName evidence="1">RNase H type-1 domain-containing protein</fullName>
    </recommendedName>
</protein>
<evidence type="ECO:0000313" key="2">
    <source>
        <dbReference type="EMBL" id="CEK77355.1"/>
    </source>
</evidence>
<dbReference type="GO" id="GO:0003676">
    <property type="term" value="F:nucleic acid binding"/>
    <property type="evidence" value="ECO:0007669"/>
    <property type="project" value="InterPro"/>
</dbReference>
<feature type="domain" description="RNase H type-1" evidence="1">
    <location>
        <begin position="1"/>
        <end position="43"/>
    </location>
</feature>
<dbReference type="EMBL" id="HACG01030490">
    <property type="protein sequence ID" value="CEK77355.1"/>
    <property type="molecule type" value="Transcribed_RNA"/>
</dbReference>
<dbReference type="Gene3D" id="3.30.420.10">
    <property type="entry name" value="Ribonuclease H-like superfamily/Ribonuclease H"/>
    <property type="match status" value="1"/>
</dbReference>
<name>A0A0B7ABL5_9EUPU</name>
<dbReference type="AlphaFoldDB" id="A0A0B7ABL5"/>
<dbReference type="InterPro" id="IPR002156">
    <property type="entry name" value="RNaseH_domain"/>
</dbReference>
<dbReference type="InterPro" id="IPR012337">
    <property type="entry name" value="RNaseH-like_sf"/>
</dbReference>
<organism evidence="2">
    <name type="scientific">Arion vulgaris</name>
    <dbReference type="NCBI Taxonomy" id="1028688"/>
    <lineage>
        <taxon>Eukaryota</taxon>
        <taxon>Metazoa</taxon>
        <taxon>Spiralia</taxon>
        <taxon>Lophotrochozoa</taxon>
        <taxon>Mollusca</taxon>
        <taxon>Gastropoda</taxon>
        <taxon>Heterobranchia</taxon>
        <taxon>Euthyneura</taxon>
        <taxon>Panpulmonata</taxon>
        <taxon>Eupulmonata</taxon>
        <taxon>Stylommatophora</taxon>
        <taxon>Helicina</taxon>
        <taxon>Arionoidea</taxon>
        <taxon>Arionidae</taxon>
        <taxon>Arion</taxon>
    </lineage>
</organism>
<accession>A0A0B7ABL5</accession>
<proteinExistence type="predicted"/>